<dbReference type="InterPro" id="IPR016188">
    <property type="entry name" value="PurM-like_N"/>
</dbReference>
<dbReference type="Gene3D" id="3.90.650.10">
    <property type="entry name" value="PurM-like C-terminal domain"/>
    <property type="match status" value="1"/>
</dbReference>
<dbReference type="InterPro" id="IPR010918">
    <property type="entry name" value="PurM-like_C_dom"/>
</dbReference>
<comment type="catalytic activity">
    <reaction evidence="11">
        <text>2-formamido-N(1)-(5-O-phospho-beta-D-ribosyl)acetamidine + ATP = 5-amino-1-(5-phospho-beta-D-ribosyl)imidazole + ADP + phosphate + H(+)</text>
        <dbReference type="Rhea" id="RHEA:23032"/>
        <dbReference type="ChEBI" id="CHEBI:15378"/>
        <dbReference type="ChEBI" id="CHEBI:30616"/>
        <dbReference type="ChEBI" id="CHEBI:43474"/>
        <dbReference type="ChEBI" id="CHEBI:137981"/>
        <dbReference type="ChEBI" id="CHEBI:147287"/>
        <dbReference type="ChEBI" id="CHEBI:456216"/>
        <dbReference type="EC" id="6.3.3.1"/>
    </reaction>
</comment>
<name>A0A1G2L078_9BACT</name>
<dbReference type="GO" id="GO:0005524">
    <property type="term" value="F:ATP binding"/>
    <property type="evidence" value="ECO:0007669"/>
    <property type="project" value="UniProtKB-KW"/>
</dbReference>
<gene>
    <name evidence="14" type="ORF">A3J58_02530</name>
</gene>
<proteinExistence type="inferred from homology"/>
<dbReference type="GO" id="GO:0004637">
    <property type="term" value="F:phosphoribosylamine-glycine ligase activity"/>
    <property type="evidence" value="ECO:0007669"/>
    <property type="project" value="TreeGrafter"/>
</dbReference>
<evidence type="ECO:0000256" key="11">
    <source>
        <dbReference type="ARBA" id="ARBA00049057"/>
    </source>
</evidence>
<dbReference type="GO" id="GO:0006189">
    <property type="term" value="P:'de novo' IMP biosynthetic process"/>
    <property type="evidence" value="ECO:0007669"/>
    <property type="project" value="UniProtKB-UniPathway"/>
</dbReference>
<evidence type="ECO:0000256" key="4">
    <source>
        <dbReference type="ARBA" id="ARBA00020367"/>
    </source>
</evidence>
<evidence type="ECO:0000256" key="9">
    <source>
        <dbReference type="ARBA" id="ARBA00032931"/>
    </source>
</evidence>
<feature type="domain" description="PurM-like C-terminal" evidence="13">
    <location>
        <begin position="310"/>
        <end position="379"/>
    </location>
</feature>
<evidence type="ECO:0000259" key="12">
    <source>
        <dbReference type="Pfam" id="PF00586"/>
    </source>
</evidence>
<accession>A0A1G2L078</accession>
<evidence type="ECO:0000256" key="10">
    <source>
        <dbReference type="ARBA" id="ARBA00033093"/>
    </source>
</evidence>
<dbReference type="GO" id="GO:0046084">
    <property type="term" value="P:adenine biosynthetic process"/>
    <property type="evidence" value="ECO:0007669"/>
    <property type="project" value="TreeGrafter"/>
</dbReference>
<evidence type="ECO:0000256" key="1">
    <source>
        <dbReference type="ARBA" id="ARBA00004686"/>
    </source>
</evidence>
<reference evidence="14 15" key="1">
    <citation type="journal article" date="2016" name="Nat. Commun.">
        <title>Thousands of microbial genomes shed light on interconnected biogeochemical processes in an aquifer system.</title>
        <authorList>
            <person name="Anantharaman K."/>
            <person name="Brown C.T."/>
            <person name="Hug L.A."/>
            <person name="Sharon I."/>
            <person name="Castelle C.J."/>
            <person name="Probst A.J."/>
            <person name="Thomas B.C."/>
            <person name="Singh A."/>
            <person name="Wilkins M.J."/>
            <person name="Karaoz U."/>
            <person name="Brodie E.L."/>
            <person name="Williams K.H."/>
            <person name="Hubbard S.S."/>
            <person name="Banfield J.F."/>
        </authorList>
    </citation>
    <scope>NUCLEOTIDE SEQUENCE [LARGE SCALE GENOMIC DNA]</scope>
</reference>
<keyword evidence="7" id="KW-0067">ATP-binding</keyword>
<sequence length="401" mass="43568">MEISRYEQRGVSASKPDVEQAVTVLDPGLYPGAFCRIYPDYFCGSPDHCVIQHSDGAGSKALLAYLYWKLTDDLDWMIWSGIVKDSLFMNLDDAACAGAFGPFIVSMAIARNKRLIPGDIVKSLIGACQKLCSALSDLGFPCHFTGGETADLGDQVRTLTVDHTITVRFLRSDVIDASRISAPALIVGFSSTGRAAWEDKKNSGIRSNGLTNARHDILSPAHRIHTETFDPESDPDLVYCGNYGIWDTWNTAAGTPDFYIGSALLSPTRTYLPLISNIVREIGVHHIQGFIHCSGGGQTKIGKFGFPGIVYLKDDLLPVPPIFQMLHVPGMSLRQMYETYNMGHGLEAVVKDQVVADVCIEIAALCGIEAKVIGRVVPNGANPHGRKVVIKTAGEEFSYGV</sequence>
<keyword evidence="5" id="KW-0436">Ligase</keyword>
<dbReference type="InterPro" id="IPR036676">
    <property type="entry name" value="PurM-like_C_sf"/>
</dbReference>
<comment type="pathway">
    <text evidence="1">Purine metabolism; IMP biosynthesis via de novo pathway; 5-amino-1-(5-phospho-D-ribosyl)imidazole from N(2)-formyl-N(1)-(5-phospho-D-ribosyl)glycinamide: step 2/2.</text>
</comment>
<dbReference type="InterPro" id="IPR036921">
    <property type="entry name" value="PurM-like_N_sf"/>
</dbReference>
<dbReference type="Proteomes" id="UP000178510">
    <property type="component" value="Unassembled WGS sequence"/>
</dbReference>
<evidence type="ECO:0000256" key="7">
    <source>
        <dbReference type="ARBA" id="ARBA00022840"/>
    </source>
</evidence>
<evidence type="ECO:0000313" key="14">
    <source>
        <dbReference type="EMBL" id="OHA04089.1"/>
    </source>
</evidence>
<evidence type="ECO:0000256" key="2">
    <source>
        <dbReference type="ARBA" id="ARBA00010280"/>
    </source>
</evidence>
<dbReference type="PANTHER" id="PTHR10520:SF12">
    <property type="entry name" value="TRIFUNCTIONAL PURINE BIOSYNTHETIC PROTEIN ADENOSINE-3"/>
    <property type="match status" value="1"/>
</dbReference>
<dbReference type="GO" id="GO:0004641">
    <property type="term" value="F:phosphoribosylformylglycinamidine cyclo-ligase activity"/>
    <property type="evidence" value="ECO:0007669"/>
    <property type="project" value="UniProtKB-EC"/>
</dbReference>
<dbReference type="AlphaFoldDB" id="A0A1G2L078"/>
<dbReference type="PANTHER" id="PTHR10520">
    <property type="entry name" value="TRIFUNCTIONAL PURINE BIOSYNTHETIC PROTEIN ADENOSINE-3-RELATED"/>
    <property type="match status" value="1"/>
</dbReference>
<dbReference type="Pfam" id="PF00586">
    <property type="entry name" value="AIRS"/>
    <property type="match status" value="1"/>
</dbReference>
<dbReference type="STRING" id="1802274.A3J58_02530"/>
<dbReference type="SUPFAM" id="SSF56042">
    <property type="entry name" value="PurM C-terminal domain-like"/>
    <property type="match status" value="1"/>
</dbReference>
<evidence type="ECO:0000256" key="3">
    <source>
        <dbReference type="ARBA" id="ARBA00013047"/>
    </source>
</evidence>
<evidence type="ECO:0000256" key="6">
    <source>
        <dbReference type="ARBA" id="ARBA00022741"/>
    </source>
</evidence>
<keyword evidence="6" id="KW-0547">Nucleotide-binding</keyword>
<organism evidence="14 15">
    <name type="scientific">Candidatus Sungbacteria bacterium RIFCSPHIGHO2_02_FULL_52_23</name>
    <dbReference type="NCBI Taxonomy" id="1802274"/>
    <lineage>
        <taxon>Bacteria</taxon>
        <taxon>Candidatus Sungiibacteriota</taxon>
    </lineage>
</organism>
<dbReference type="InterPro" id="IPR004733">
    <property type="entry name" value="PurM_cligase"/>
</dbReference>
<evidence type="ECO:0000259" key="13">
    <source>
        <dbReference type="Pfam" id="PF02769"/>
    </source>
</evidence>
<feature type="domain" description="PurM-like N-terminal" evidence="12">
    <location>
        <begin position="46"/>
        <end position="165"/>
    </location>
</feature>
<dbReference type="UniPathway" id="UPA00074">
    <property type="reaction ID" value="UER00129"/>
</dbReference>
<dbReference type="GO" id="GO:0005829">
    <property type="term" value="C:cytosol"/>
    <property type="evidence" value="ECO:0007669"/>
    <property type="project" value="TreeGrafter"/>
</dbReference>
<dbReference type="Pfam" id="PF02769">
    <property type="entry name" value="AIRS_C"/>
    <property type="match status" value="1"/>
</dbReference>
<dbReference type="EMBL" id="MHQM01000013">
    <property type="protein sequence ID" value="OHA04089.1"/>
    <property type="molecule type" value="Genomic_DNA"/>
</dbReference>
<dbReference type="EC" id="6.3.3.1" evidence="3"/>
<protein>
    <recommendedName>
        <fullName evidence="4">Phosphoribosylformylglycinamidine cyclo-ligase</fullName>
        <ecNumber evidence="3">6.3.3.1</ecNumber>
    </recommendedName>
    <alternativeName>
        <fullName evidence="9">AIR synthase</fullName>
    </alternativeName>
    <alternativeName>
        <fullName evidence="10">AIRS</fullName>
    </alternativeName>
    <alternativeName>
        <fullName evidence="8">Phosphoribosyl-aminoimidazole synthetase</fullName>
    </alternativeName>
</protein>
<evidence type="ECO:0000256" key="8">
    <source>
        <dbReference type="ARBA" id="ARBA00031908"/>
    </source>
</evidence>
<comment type="similarity">
    <text evidence="2">Belongs to the AIR synthase family.</text>
</comment>
<comment type="caution">
    <text evidence="14">The sequence shown here is derived from an EMBL/GenBank/DDBJ whole genome shotgun (WGS) entry which is preliminary data.</text>
</comment>
<evidence type="ECO:0000256" key="5">
    <source>
        <dbReference type="ARBA" id="ARBA00022598"/>
    </source>
</evidence>
<dbReference type="Gene3D" id="3.30.1330.10">
    <property type="entry name" value="PurM-like, N-terminal domain"/>
    <property type="match status" value="1"/>
</dbReference>
<evidence type="ECO:0000313" key="15">
    <source>
        <dbReference type="Proteomes" id="UP000178510"/>
    </source>
</evidence>